<dbReference type="InterPro" id="IPR011933">
    <property type="entry name" value="Double_TM_dom"/>
</dbReference>
<dbReference type="CDD" id="cd03143">
    <property type="entry name" value="A4_beta-galactosidase_middle_domain"/>
    <property type="match status" value="1"/>
</dbReference>
<dbReference type="SUPFAM" id="SSF52317">
    <property type="entry name" value="Class I glutamine amidotransferase-like"/>
    <property type="match status" value="1"/>
</dbReference>
<gene>
    <name evidence="4" type="ORF">FM996_06795</name>
</gene>
<dbReference type="AlphaFoldDB" id="A0A549T1N9"/>
<dbReference type="PANTHER" id="PTHR37464">
    <property type="entry name" value="BLL2463 PROTEIN"/>
    <property type="match status" value="1"/>
</dbReference>
<dbReference type="EMBL" id="VJMF01000027">
    <property type="protein sequence ID" value="TRL35751.1"/>
    <property type="molecule type" value="Genomic_DNA"/>
</dbReference>
<feature type="transmembrane region" description="Helical" evidence="1">
    <location>
        <begin position="57"/>
        <end position="79"/>
    </location>
</feature>
<sequence length="927" mass="97663">MGLTFAAPLALLGLLALPAIYFLLRVTPPRPREIVFPPIRLLFDLLRREETPSRTPWWLLALRLALAGLAVLAMAGPAITPTATASFSGAPLLIAIDDGWPAAPDFDARIEAARALAADAARSGATIALLPMSQAETAPTREDGGKIDESLRALAPQPFVPDRAAAAARLGEFAAANPHGRIIWIADGLEQGGASQFAKALSSASAAGAKVETLTSDHAPRALLAPQNTAAGLEVEIVRAAGGAPASGAVSAFDQQGRALAQARFDFSGDKAKARFDLPIELRNEAALLRLDGEASAGAVALLDGRSKVRRVAVLSGVSADLAQPLLEPQFYLQKAFAPFAEVREPRPGAADPLPQLIAEQPNIVALADIGALQRDAHEALIHFVEEGGVLLRFAGARLANAGDDLTPVRLRRNGRVLGGAMSWDTPKKLAPFDSSSPFYGLAVPDEVTVTRQVLAEPEPGLPAKTWAALTDGTPLVTAERRGKGLIVLFHVSADAVWSNLPISGLFIDMLHRIAAESGEAAARRAEDGPRSDAPALAPLVTLDGRGRLGAPPPTARPIGADYDGGANREHPPGFYGVADAPIAVQPLRAGDDLRAFDFSGQGLAVSALRAGAPIDLRPWLLGLVFLALLADWLILLAMSGALRRAAPIALGAFCALAVLSAAPQGARAKDAASASAASPRDREAALTTRLAYVVSGDARVDEASKLGLEALSRALNQRTSFAPGAPVGVDPARDELAFYPMLYWPIVASAPLPAAQAIAKVDLYLKQGGTIVFDTRDALTAHEGGPPTPETQWLRDLTRNLDIPPLEVTPRDHVITKTFYLLDNFYGRTINGKTWVEALPPESKDDPARPVRATDSVSSVVITSNDLAGAWAADRNGQPLYTLTPGGARQRELAIRGGVNLVMYTLTGNYKSDQVHVHDLLERLGQ</sequence>
<dbReference type="InterPro" id="IPR025297">
    <property type="entry name" value="DUF4159"/>
</dbReference>
<evidence type="ECO:0000256" key="1">
    <source>
        <dbReference type="SAM" id="Phobius"/>
    </source>
</evidence>
<evidence type="ECO:0000259" key="2">
    <source>
        <dbReference type="Pfam" id="PF07584"/>
    </source>
</evidence>
<dbReference type="RefSeq" id="WP_142862393.1">
    <property type="nucleotide sequence ID" value="NZ_VJMF01000027.1"/>
</dbReference>
<name>A0A549T1N9_METSR</name>
<evidence type="ECO:0000313" key="4">
    <source>
        <dbReference type="EMBL" id="TRL35751.1"/>
    </source>
</evidence>
<feature type="transmembrane region" description="Helical" evidence="1">
    <location>
        <begin position="6"/>
        <end position="24"/>
    </location>
</feature>
<feature type="domain" description="Aerotolerance regulator N-terminal" evidence="2">
    <location>
        <begin position="1"/>
        <end position="77"/>
    </location>
</feature>
<keyword evidence="1" id="KW-0472">Membrane</keyword>
<dbReference type="Proteomes" id="UP000316781">
    <property type="component" value="Unassembled WGS sequence"/>
</dbReference>
<protein>
    <submittedName>
        <fullName evidence="4">DUF4159 domain-containing protein</fullName>
    </submittedName>
</protein>
<dbReference type="Gene3D" id="3.40.50.12140">
    <property type="entry name" value="Domain of unknown function DUF4159"/>
    <property type="match status" value="1"/>
</dbReference>
<keyword evidence="1" id="KW-0812">Transmembrane</keyword>
<dbReference type="InterPro" id="IPR024163">
    <property type="entry name" value="Aerotolerance_reg_N"/>
</dbReference>
<evidence type="ECO:0000313" key="5">
    <source>
        <dbReference type="Proteomes" id="UP000316781"/>
    </source>
</evidence>
<accession>A0A549T1N9</accession>
<proteinExistence type="predicted"/>
<reference evidence="4 5" key="1">
    <citation type="submission" date="2019-07" db="EMBL/GenBank/DDBJ databases">
        <title>Ln-dependent methylotrophs.</title>
        <authorList>
            <person name="Tani A."/>
        </authorList>
    </citation>
    <scope>NUCLEOTIDE SEQUENCE [LARGE SCALE GENOMIC DNA]</scope>
    <source>
        <strain evidence="4 5">SM89A</strain>
    </source>
</reference>
<evidence type="ECO:0000259" key="3">
    <source>
        <dbReference type="Pfam" id="PF13709"/>
    </source>
</evidence>
<feature type="domain" description="DUF4159" evidence="3">
    <location>
        <begin position="690"/>
        <end position="907"/>
    </location>
</feature>
<dbReference type="PANTHER" id="PTHR37464:SF1">
    <property type="entry name" value="BLL2463 PROTEIN"/>
    <property type="match status" value="1"/>
</dbReference>
<keyword evidence="1" id="KW-1133">Transmembrane helix</keyword>
<comment type="caution">
    <text evidence="4">The sequence shown here is derived from an EMBL/GenBank/DDBJ whole genome shotgun (WGS) entry which is preliminary data.</text>
</comment>
<organism evidence="4 5">
    <name type="scientific">Methylosinus sporium</name>
    <dbReference type="NCBI Taxonomy" id="428"/>
    <lineage>
        <taxon>Bacteria</taxon>
        <taxon>Pseudomonadati</taxon>
        <taxon>Pseudomonadota</taxon>
        <taxon>Alphaproteobacteria</taxon>
        <taxon>Hyphomicrobiales</taxon>
        <taxon>Methylocystaceae</taxon>
        <taxon>Methylosinus</taxon>
    </lineage>
</organism>
<dbReference type="InterPro" id="IPR029062">
    <property type="entry name" value="Class_I_gatase-like"/>
</dbReference>
<dbReference type="Pfam" id="PF13709">
    <property type="entry name" value="DUF4159"/>
    <property type="match status" value="1"/>
</dbReference>
<dbReference type="Pfam" id="PF07584">
    <property type="entry name" value="BatA"/>
    <property type="match status" value="1"/>
</dbReference>
<dbReference type="NCBIfam" id="TIGR02226">
    <property type="entry name" value="two_anch"/>
    <property type="match status" value="1"/>
</dbReference>